<feature type="transmembrane region" description="Helical" evidence="5">
    <location>
        <begin position="61"/>
        <end position="81"/>
    </location>
</feature>
<dbReference type="Proteomes" id="UP000249645">
    <property type="component" value="Unassembled WGS sequence"/>
</dbReference>
<dbReference type="GO" id="GO:0016020">
    <property type="term" value="C:membrane"/>
    <property type="evidence" value="ECO:0007669"/>
    <property type="project" value="UniProtKB-SubCell"/>
</dbReference>
<sequence length="241" mass="27089">MNTYSLDTTQNIAIDYPLAGVGDRILATLIDFLIVIAYFFVIFVLFLYTQAGIESNSALQVIMIVFYLPLMFYNLACEIWMNGQTFGKKAMHIRVMSLKGGSPTISQYFIRWLLRLIDIGIGYGLAAFIAVVATEKSQRIGDLAAGTIVVKTNVKVGIENSIEQLQAVSTIYEPKYPEVEQLDYSDINLVKDVINTVNKTNNSMLALELSNKLEQKLSISRGNMEPINFLYTILTDYQQTH</sequence>
<feature type="transmembrane region" description="Helical" evidence="5">
    <location>
        <begin position="25"/>
        <end position="49"/>
    </location>
</feature>
<evidence type="ECO:0000256" key="4">
    <source>
        <dbReference type="ARBA" id="ARBA00023136"/>
    </source>
</evidence>
<feature type="domain" description="RDD" evidence="6">
    <location>
        <begin position="18"/>
        <end position="146"/>
    </location>
</feature>
<dbReference type="PANTHER" id="PTHR38480:SF1">
    <property type="entry name" value="SLR0254 PROTEIN"/>
    <property type="match status" value="1"/>
</dbReference>
<keyword evidence="2 5" id="KW-0812">Transmembrane</keyword>
<organism evidence="7 8">
    <name type="scientific">Pseudopedobacter saltans</name>
    <dbReference type="NCBI Taxonomy" id="151895"/>
    <lineage>
        <taxon>Bacteria</taxon>
        <taxon>Pseudomonadati</taxon>
        <taxon>Bacteroidota</taxon>
        <taxon>Sphingobacteriia</taxon>
        <taxon>Sphingobacteriales</taxon>
        <taxon>Sphingobacteriaceae</taxon>
        <taxon>Pseudopedobacter</taxon>
    </lineage>
</organism>
<evidence type="ECO:0000256" key="2">
    <source>
        <dbReference type="ARBA" id="ARBA00022692"/>
    </source>
</evidence>
<dbReference type="InterPro" id="IPR010432">
    <property type="entry name" value="RDD"/>
</dbReference>
<evidence type="ECO:0000313" key="8">
    <source>
        <dbReference type="Proteomes" id="UP000249645"/>
    </source>
</evidence>
<evidence type="ECO:0000256" key="1">
    <source>
        <dbReference type="ARBA" id="ARBA00004141"/>
    </source>
</evidence>
<feature type="transmembrane region" description="Helical" evidence="5">
    <location>
        <begin position="112"/>
        <end position="133"/>
    </location>
</feature>
<proteinExistence type="predicted"/>
<comment type="caution">
    <text evidence="7">The sequence shown here is derived from an EMBL/GenBank/DDBJ whole genome shotgun (WGS) entry which is preliminary data.</text>
</comment>
<accession>A0A2W5F9J7</accession>
<dbReference type="AlphaFoldDB" id="A0A2W5F9J7"/>
<protein>
    <recommendedName>
        <fullName evidence="6">RDD domain-containing protein</fullName>
    </recommendedName>
</protein>
<keyword evidence="3 5" id="KW-1133">Transmembrane helix</keyword>
<evidence type="ECO:0000313" key="7">
    <source>
        <dbReference type="EMBL" id="PZP51563.1"/>
    </source>
</evidence>
<evidence type="ECO:0000259" key="6">
    <source>
        <dbReference type="Pfam" id="PF06271"/>
    </source>
</evidence>
<dbReference type="Pfam" id="PF06271">
    <property type="entry name" value="RDD"/>
    <property type="match status" value="1"/>
</dbReference>
<dbReference type="PANTHER" id="PTHR38480">
    <property type="entry name" value="SLR0254 PROTEIN"/>
    <property type="match status" value="1"/>
</dbReference>
<evidence type="ECO:0000256" key="5">
    <source>
        <dbReference type="SAM" id="Phobius"/>
    </source>
</evidence>
<reference evidence="7 8" key="1">
    <citation type="submission" date="2017-11" db="EMBL/GenBank/DDBJ databases">
        <title>Infants hospitalized years apart are colonized by the same room-sourced microbial strains.</title>
        <authorList>
            <person name="Brooks B."/>
            <person name="Olm M.R."/>
            <person name="Firek B.A."/>
            <person name="Baker R."/>
            <person name="Thomas B.C."/>
            <person name="Morowitz M.J."/>
            <person name="Banfield J.F."/>
        </authorList>
    </citation>
    <scope>NUCLEOTIDE SEQUENCE [LARGE SCALE GENOMIC DNA]</scope>
    <source>
        <strain evidence="7">S2_009_000_R2_76</strain>
    </source>
</reference>
<keyword evidence="4 5" id="KW-0472">Membrane</keyword>
<evidence type="ECO:0000256" key="3">
    <source>
        <dbReference type="ARBA" id="ARBA00022989"/>
    </source>
</evidence>
<name>A0A2W5F9J7_9SPHI</name>
<gene>
    <name evidence="7" type="ORF">DI598_02925</name>
</gene>
<dbReference type="EMBL" id="QFOI01000027">
    <property type="protein sequence ID" value="PZP51563.1"/>
    <property type="molecule type" value="Genomic_DNA"/>
</dbReference>
<comment type="subcellular location">
    <subcellularLocation>
        <location evidence="1">Membrane</location>
        <topology evidence="1">Multi-pass membrane protein</topology>
    </subcellularLocation>
</comment>